<dbReference type="RefSeq" id="WP_316910563.1">
    <property type="nucleotide sequence ID" value="NZ_JAPTGD010000002.1"/>
</dbReference>
<reference evidence="2" key="2">
    <citation type="submission" date="2022-12" db="EMBL/GenBank/DDBJ databases">
        <authorList>
            <person name="Dechsakulwatana C."/>
            <person name="Rungsihiranrut A."/>
            <person name="Muangchinda C."/>
            <person name="Ningthoujam R."/>
            <person name="Klankeo P."/>
            <person name="Pinyakong O."/>
        </authorList>
    </citation>
    <scope>NUCLEOTIDE SEQUENCE</scope>
    <source>
        <strain evidence="2">TL01-2</strain>
    </source>
</reference>
<dbReference type="GO" id="GO:0008270">
    <property type="term" value="F:zinc ion binding"/>
    <property type="evidence" value="ECO:0007669"/>
    <property type="project" value="InterPro"/>
</dbReference>
<reference evidence="2" key="1">
    <citation type="journal article" date="2022" name="J Environ Chem Eng">
        <title>Biodegradation of petroleum oil using a constructed nonpathogenic and heavy metal-tolerant bacterial consortium isolated from marine sponges.</title>
        <authorList>
            <person name="Dechsakulwatana C."/>
            <person name="Rungsihiranrut A."/>
            <person name="Muangchinda C."/>
            <person name="Ningthoujam R."/>
            <person name="Klankeo P."/>
            <person name="Pinyakong O."/>
        </authorList>
    </citation>
    <scope>NUCLEOTIDE SEQUENCE</scope>
    <source>
        <strain evidence="2">TL01-2</strain>
    </source>
</reference>
<evidence type="ECO:0000313" key="2">
    <source>
        <dbReference type="EMBL" id="MDU9693335.1"/>
    </source>
</evidence>
<organism evidence="2 3">
    <name type="scientific">Priestia aryabhattai</name>
    <name type="common">Bacillus aryabhattai</name>
    <dbReference type="NCBI Taxonomy" id="412384"/>
    <lineage>
        <taxon>Bacteria</taxon>
        <taxon>Bacillati</taxon>
        <taxon>Bacillota</taxon>
        <taxon>Bacilli</taxon>
        <taxon>Bacillales</taxon>
        <taxon>Bacillaceae</taxon>
        <taxon>Priestia</taxon>
    </lineage>
</organism>
<dbReference type="AlphaFoldDB" id="A0AAX6NCV3"/>
<gene>
    <name evidence="2" type="ORF">O0Q50_19370</name>
</gene>
<proteinExistence type="predicted"/>
<evidence type="ECO:0000259" key="1">
    <source>
        <dbReference type="SMART" id="SM00507"/>
    </source>
</evidence>
<name>A0AAX6NCV3_PRIAR</name>
<dbReference type="GO" id="GO:0003676">
    <property type="term" value="F:nucleic acid binding"/>
    <property type="evidence" value="ECO:0007669"/>
    <property type="project" value="InterPro"/>
</dbReference>
<protein>
    <submittedName>
        <fullName evidence="2">HNH endonuclease</fullName>
    </submittedName>
</protein>
<keyword evidence="2" id="KW-0255">Endonuclease</keyword>
<dbReference type="Gene3D" id="1.10.30.50">
    <property type="match status" value="1"/>
</dbReference>
<evidence type="ECO:0000313" key="3">
    <source>
        <dbReference type="Proteomes" id="UP001269400"/>
    </source>
</evidence>
<keyword evidence="2" id="KW-0378">Hydrolase</keyword>
<sequence length="206" mass="24634">MARRSRKTFSNYEVALYWNQVQSGYLVGGEDIDVLSLLDVSMNYPQCFACGHSKYTYLEWECKIEDRKKLWNNSRLEKHHFHPLSLDGEDEISNIVILCKRCHSEAPTVALNLEEIIKWCLYRKSEIDWALKMLKESLNYALDRKFSTAMEKENFLKWLSNKKIPTTDEIRRIAKEKKITTHYRHIPADTYPYFYIKEYENEMSLR</sequence>
<dbReference type="Proteomes" id="UP001269400">
    <property type="component" value="Unassembled WGS sequence"/>
</dbReference>
<dbReference type="InterPro" id="IPR003615">
    <property type="entry name" value="HNH_nuc"/>
</dbReference>
<accession>A0AAX6NCV3</accession>
<dbReference type="EMBL" id="JAPTGD010000002">
    <property type="protein sequence ID" value="MDU9693335.1"/>
    <property type="molecule type" value="Genomic_DNA"/>
</dbReference>
<dbReference type="Pfam" id="PF01844">
    <property type="entry name" value="HNH"/>
    <property type="match status" value="1"/>
</dbReference>
<comment type="caution">
    <text evidence="2">The sequence shown here is derived from an EMBL/GenBank/DDBJ whole genome shotgun (WGS) entry which is preliminary data.</text>
</comment>
<feature type="domain" description="HNH nuclease" evidence="1">
    <location>
        <begin position="59"/>
        <end position="104"/>
    </location>
</feature>
<dbReference type="GO" id="GO:0004519">
    <property type="term" value="F:endonuclease activity"/>
    <property type="evidence" value="ECO:0007669"/>
    <property type="project" value="UniProtKB-KW"/>
</dbReference>
<keyword evidence="2" id="KW-0540">Nuclease</keyword>
<dbReference type="InterPro" id="IPR002711">
    <property type="entry name" value="HNH"/>
</dbReference>
<dbReference type="CDD" id="cd00085">
    <property type="entry name" value="HNHc"/>
    <property type="match status" value="1"/>
</dbReference>
<dbReference type="SMART" id="SM00507">
    <property type="entry name" value="HNHc"/>
    <property type="match status" value="1"/>
</dbReference>